<feature type="compositionally biased region" description="Polar residues" evidence="1">
    <location>
        <begin position="344"/>
        <end position="355"/>
    </location>
</feature>
<evidence type="ECO:0000313" key="2">
    <source>
        <dbReference type="EMBL" id="TNN77841.1"/>
    </source>
</evidence>
<sequence length="394" mass="42699">MKGTCLRPPAGPNGSEHLNKVNSHWEHPVTLTEELRRCLHEGPRCATQQTRKVKTTPAFPPRLLTILAAYYLRIENAEGSNKLICFHLSMPVMLLLGFHGLQTGQPAEWGPPNKRRKPQGVPTLGFGSVPVEAVTLLITVQVCGGRLRTEGLHLSLGIWLVIAAQTIQHAKAEITCASCASPVQLHVEELELGMSTDPTEEPGTLKHIRLEFRELAVPDQNTEVDADHETVVSVEDVPQFPQHVSLIGVSAKEDASGSSEVSPRGSERAGEPEKSEGAALRRAKRSGPEFSEFSENGRTGRTSMEAGAPEDRGSLFDGHKQGKSGFRWNREEARGNNRQDEPKLTSSTFSLSGDSAHNHAVVYWSGQNSSPSKANSKPAAQQPGVSPGPFNTDA</sequence>
<feature type="compositionally biased region" description="Basic and acidic residues" evidence="1">
    <location>
        <begin position="328"/>
        <end position="343"/>
    </location>
</feature>
<proteinExistence type="predicted"/>
<dbReference type="EMBL" id="SRLO01000079">
    <property type="protein sequence ID" value="TNN77841.1"/>
    <property type="molecule type" value="Genomic_DNA"/>
</dbReference>
<gene>
    <name evidence="2" type="primary">Sorcs3_0</name>
    <name evidence="2" type="ORF">EYF80_011898</name>
</gene>
<dbReference type="AlphaFoldDB" id="A0A4Z2IJ98"/>
<keyword evidence="2" id="KW-0675">Receptor</keyword>
<dbReference type="Proteomes" id="UP000314294">
    <property type="component" value="Unassembled WGS sequence"/>
</dbReference>
<feature type="region of interest" description="Disordered" evidence="1">
    <location>
        <begin position="250"/>
        <end position="394"/>
    </location>
</feature>
<name>A0A4Z2IJ98_9TELE</name>
<evidence type="ECO:0000313" key="3">
    <source>
        <dbReference type="Proteomes" id="UP000314294"/>
    </source>
</evidence>
<feature type="compositionally biased region" description="Basic and acidic residues" evidence="1">
    <location>
        <begin position="265"/>
        <end position="276"/>
    </location>
</feature>
<comment type="caution">
    <text evidence="2">The sequence shown here is derived from an EMBL/GenBank/DDBJ whole genome shotgun (WGS) entry which is preliminary data.</text>
</comment>
<keyword evidence="3" id="KW-1185">Reference proteome</keyword>
<protein>
    <submittedName>
        <fullName evidence="2">VPS10 domain-containing receptor SorCS3</fullName>
    </submittedName>
</protein>
<dbReference type="OrthoDB" id="8963537at2759"/>
<feature type="compositionally biased region" description="Polar residues" evidence="1">
    <location>
        <begin position="293"/>
        <end position="302"/>
    </location>
</feature>
<reference evidence="2 3" key="1">
    <citation type="submission" date="2019-03" db="EMBL/GenBank/DDBJ databases">
        <title>First draft genome of Liparis tanakae, snailfish: a comprehensive survey of snailfish specific genes.</title>
        <authorList>
            <person name="Kim W."/>
            <person name="Song I."/>
            <person name="Jeong J.-H."/>
            <person name="Kim D."/>
            <person name="Kim S."/>
            <person name="Ryu S."/>
            <person name="Song J.Y."/>
            <person name="Lee S.K."/>
        </authorList>
    </citation>
    <scope>NUCLEOTIDE SEQUENCE [LARGE SCALE GENOMIC DNA]</scope>
    <source>
        <tissue evidence="2">Muscle</tissue>
    </source>
</reference>
<feature type="compositionally biased region" description="Basic and acidic residues" evidence="1">
    <location>
        <begin position="309"/>
        <end position="320"/>
    </location>
</feature>
<evidence type="ECO:0000256" key="1">
    <source>
        <dbReference type="SAM" id="MobiDB-lite"/>
    </source>
</evidence>
<organism evidence="2 3">
    <name type="scientific">Liparis tanakae</name>
    <name type="common">Tanaka's snailfish</name>
    <dbReference type="NCBI Taxonomy" id="230148"/>
    <lineage>
        <taxon>Eukaryota</taxon>
        <taxon>Metazoa</taxon>
        <taxon>Chordata</taxon>
        <taxon>Craniata</taxon>
        <taxon>Vertebrata</taxon>
        <taxon>Euteleostomi</taxon>
        <taxon>Actinopterygii</taxon>
        <taxon>Neopterygii</taxon>
        <taxon>Teleostei</taxon>
        <taxon>Neoteleostei</taxon>
        <taxon>Acanthomorphata</taxon>
        <taxon>Eupercaria</taxon>
        <taxon>Perciformes</taxon>
        <taxon>Cottioidei</taxon>
        <taxon>Cottales</taxon>
        <taxon>Liparidae</taxon>
        <taxon>Liparis</taxon>
    </lineage>
</organism>
<feature type="compositionally biased region" description="Low complexity" evidence="1">
    <location>
        <begin position="367"/>
        <end position="381"/>
    </location>
</feature>
<accession>A0A4Z2IJ98</accession>